<organism evidence="7 8">
    <name type="scientific">Discostella pseudostelligera</name>
    <dbReference type="NCBI Taxonomy" id="259834"/>
    <lineage>
        <taxon>Eukaryota</taxon>
        <taxon>Sar</taxon>
        <taxon>Stramenopiles</taxon>
        <taxon>Ochrophyta</taxon>
        <taxon>Bacillariophyta</taxon>
        <taxon>Coscinodiscophyceae</taxon>
        <taxon>Thalassiosirophycidae</taxon>
        <taxon>Stephanodiscales</taxon>
        <taxon>Stephanodiscaceae</taxon>
        <taxon>Discostella</taxon>
    </lineage>
</organism>
<proteinExistence type="predicted"/>
<feature type="transmembrane region" description="Helical" evidence="5">
    <location>
        <begin position="521"/>
        <end position="542"/>
    </location>
</feature>
<keyword evidence="8" id="KW-1185">Reference proteome</keyword>
<feature type="transmembrane region" description="Helical" evidence="5">
    <location>
        <begin position="87"/>
        <end position="110"/>
    </location>
</feature>
<evidence type="ECO:0000256" key="3">
    <source>
        <dbReference type="ARBA" id="ARBA00022989"/>
    </source>
</evidence>
<dbReference type="Pfam" id="PF01490">
    <property type="entry name" value="Aa_trans"/>
    <property type="match status" value="1"/>
</dbReference>
<evidence type="ECO:0000256" key="1">
    <source>
        <dbReference type="ARBA" id="ARBA00004141"/>
    </source>
</evidence>
<name>A0ABD3N1X4_9STRA</name>
<keyword evidence="3 5" id="KW-1133">Transmembrane helix</keyword>
<evidence type="ECO:0000259" key="6">
    <source>
        <dbReference type="Pfam" id="PF01490"/>
    </source>
</evidence>
<feature type="transmembrane region" description="Helical" evidence="5">
    <location>
        <begin position="59"/>
        <end position="81"/>
    </location>
</feature>
<dbReference type="EMBL" id="JALLBG020000052">
    <property type="protein sequence ID" value="KAL3769727.1"/>
    <property type="molecule type" value="Genomic_DNA"/>
</dbReference>
<dbReference type="Proteomes" id="UP001530293">
    <property type="component" value="Unassembled WGS sequence"/>
</dbReference>
<accession>A0ABD3N1X4</accession>
<dbReference type="PANTHER" id="PTHR22950">
    <property type="entry name" value="AMINO ACID TRANSPORTER"/>
    <property type="match status" value="1"/>
</dbReference>
<sequence>MKDYQSITQTVPDVGITTNTLALAPAAVTNNNHHHHEQHIQSHDHLAPPFDSIERKSNLFVATFNLIATIIGGVVLSLPMVFYKCGIVFTSLSMILSAYMTYTSLMMLCLSSRKGGGSSYGEVVRSAFGERMEECVSWLLFVFLMFVIIGYMVLIRDIWTPIVQEVFRLDVDGDQILLAITVILLPFIFQRSLHALRWNCYVGSTSIFVLCIALNRGGWQRSIMESSTGFTIEFFKIPSTQDILFSFPITTCAFLCQFNIIAVQNSLSRPTRERTKQVIRYAIGASFALMYMFGLGGYLYAGNNPRGNILLNIPISRQAGEDEGEYLLFLLGRIGSGLTIMLAMPMMALPCREALLEVLDVWYHRSHHLTNIMIGNVSVARTDNIEKCQWNVFHWCNTTSESVQDAPIVMEDEVTEILPDSTEAEGVHFRRSSILIRHEPIQNDYIFRNALAHYGSSLMIISTCYLGAVAVNGVDVVWSFIGSSMAFVIAFILPSGSFIAIENSLQMLADGGGLQNKSIKIAWMILIFSVIGAFVCTLNSVFGSS</sequence>
<dbReference type="InterPro" id="IPR013057">
    <property type="entry name" value="AA_transpt_TM"/>
</dbReference>
<comment type="caution">
    <text evidence="7">The sequence shown here is derived from an EMBL/GenBank/DDBJ whole genome shotgun (WGS) entry which is preliminary data.</text>
</comment>
<evidence type="ECO:0000313" key="7">
    <source>
        <dbReference type="EMBL" id="KAL3769727.1"/>
    </source>
</evidence>
<protein>
    <recommendedName>
        <fullName evidence="6">Amino acid transporter transmembrane domain-containing protein</fullName>
    </recommendedName>
</protein>
<keyword evidence="2 5" id="KW-0812">Transmembrane</keyword>
<evidence type="ECO:0000256" key="4">
    <source>
        <dbReference type="ARBA" id="ARBA00023136"/>
    </source>
</evidence>
<feature type="transmembrane region" description="Helical" evidence="5">
    <location>
        <begin position="200"/>
        <end position="219"/>
    </location>
</feature>
<comment type="subcellular location">
    <subcellularLocation>
        <location evidence="1">Membrane</location>
        <topology evidence="1">Multi-pass membrane protein</topology>
    </subcellularLocation>
</comment>
<evidence type="ECO:0000256" key="5">
    <source>
        <dbReference type="SAM" id="Phobius"/>
    </source>
</evidence>
<feature type="domain" description="Amino acid transporter transmembrane" evidence="6">
    <location>
        <begin position="56"/>
        <end position="500"/>
    </location>
</feature>
<feature type="transmembrane region" description="Helical" evidence="5">
    <location>
        <begin position="477"/>
        <end position="501"/>
    </location>
</feature>
<dbReference type="AlphaFoldDB" id="A0ABD3N1X4"/>
<feature type="transmembrane region" description="Helical" evidence="5">
    <location>
        <begin position="451"/>
        <end position="471"/>
    </location>
</feature>
<evidence type="ECO:0000256" key="2">
    <source>
        <dbReference type="ARBA" id="ARBA00022692"/>
    </source>
</evidence>
<reference evidence="7 8" key="1">
    <citation type="submission" date="2024-10" db="EMBL/GenBank/DDBJ databases">
        <title>Updated reference genomes for cyclostephanoid diatoms.</title>
        <authorList>
            <person name="Roberts W.R."/>
            <person name="Alverson A.J."/>
        </authorList>
    </citation>
    <scope>NUCLEOTIDE SEQUENCE [LARGE SCALE GENOMIC DNA]</scope>
    <source>
        <strain evidence="7 8">AJA232-27</strain>
    </source>
</reference>
<feature type="transmembrane region" description="Helical" evidence="5">
    <location>
        <begin position="175"/>
        <end position="193"/>
    </location>
</feature>
<keyword evidence="4 5" id="KW-0472">Membrane</keyword>
<evidence type="ECO:0000313" key="8">
    <source>
        <dbReference type="Proteomes" id="UP001530293"/>
    </source>
</evidence>
<dbReference type="GO" id="GO:0016020">
    <property type="term" value="C:membrane"/>
    <property type="evidence" value="ECO:0007669"/>
    <property type="project" value="UniProtKB-SubCell"/>
</dbReference>
<gene>
    <name evidence="7" type="ORF">ACHAWU_005775</name>
</gene>
<feature type="transmembrane region" description="Helical" evidence="5">
    <location>
        <begin position="135"/>
        <end position="155"/>
    </location>
</feature>
<feature type="transmembrane region" description="Helical" evidence="5">
    <location>
        <begin position="279"/>
        <end position="301"/>
    </location>
</feature>
<feature type="transmembrane region" description="Helical" evidence="5">
    <location>
        <begin position="243"/>
        <end position="267"/>
    </location>
</feature>